<sequence length="393" mass="47613">MKKIFIGILVLIFFPIAYYFLHLHVLQMSESYVEKKKNTLQKEFYDKLNEYWAGESRLMYSEEYGSTSYVPMDMDAVQFIDNRNEKDATFYSSVERLFPYDRFPLLTSTMFKCLRPGCFRELYELNAVKNMPWRAFLLKYQEKDKFQMFIFKPVAVGYLQSSYNLRDWRPSLDESCTSALEYLIKEDRNYKDCYNQNNKKTINKILSLYNRYYYLQTEGHYQNFEDNNYVNFENIKLSPNPEGEPLCGHRINWIYNGFYRVYYDTYPLLTYEVTFNHLNYNNDKETYYTEHFFVVKICFWTLFFILFVYLSYLIYRFSKYRSTANSLSSKINIEPDISYLYNEIITKANPKMFIEPYQPNKLTTANEIYSEALKNKHNRDVLKKLLDRIKKEL</sequence>
<evidence type="ECO:0000313" key="2">
    <source>
        <dbReference type="EMBL" id="OUO02605.1"/>
    </source>
</evidence>
<accession>A0A1Y3YXN9</accession>
<keyword evidence="1" id="KW-0472">Membrane</keyword>
<comment type="caution">
    <text evidence="2">The sequence shown here is derived from an EMBL/GenBank/DDBJ whole genome shotgun (WGS) entry which is preliminary data.</text>
</comment>
<organism evidence="2 3">
    <name type="scientific">Bacteroides clarus</name>
    <dbReference type="NCBI Taxonomy" id="626929"/>
    <lineage>
        <taxon>Bacteria</taxon>
        <taxon>Pseudomonadati</taxon>
        <taxon>Bacteroidota</taxon>
        <taxon>Bacteroidia</taxon>
        <taxon>Bacteroidales</taxon>
        <taxon>Bacteroidaceae</taxon>
        <taxon>Bacteroides</taxon>
    </lineage>
</organism>
<evidence type="ECO:0000256" key="1">
    <source>
        <dbReference type="SAM" id="Phobius"/>
    </source>
</evidence>
<keyword evidence="1" id="KW-1133">Transmembrane helix</keyword>
<reference evidence="3" key="1">
    <citation type="submission" date="2017-04" db="EMBL/GenBank/DDBJ databases">
        <title>Function of individual gut microbiota members based on whole genome sequencing of pure cultures obtained from chicken caecum.</title>
        <authorList>
            <person name="Medvecky M."/>
            <person name="Cejkova D."/>
            <person name="Polansky O."/>
            <person name="Karasova D."/>
            <person name="Kubasova T."/>
            <person name="Cizek A."/>
            <person name="Rychlik I."/>
        </authorList>
    </citation>
    <scope>NUCLEOTIDE SEQUENCE [LARGE SCALE GENOMIC DNA]</scope>
    <source>
        <strain evidence="3">An43</strain>
    </source>
</reference>
<feature type="transmembrane region" description="Helical" evidence="1">
    <location>
        <begin position="6"/>
        <end position="26"/>
    </location>
</feature>
<dbReference type="RefSeq" id="WP_004323151.1">
    <property type="nucleotide sequence ID" value="NZ_CATZGC010000033.1"/>
</dbReference>
<dbReference type="AlphaFoldDB" id="A0A1Y3YXN9"/>
<feature type="transmembrane region" description="Helical" evidence="1">
    <location>
        <begin position="293"/>
        <end position="315"/>
    </location>
</feature>
<proteinExistence type="predicted"/>
<protein>
    <submittedName>
        <fullName evidence="2">Uncharacterized protein</fullName>
    </submittedName>
</protein>
<evidence type="ECO:0000313" key="3">
    <source>
        <dbReference type="Proteomes" id="UP000195386"/>
    </source>
</evidence>
<dbReference type="Proteomes" id="UP000195386">
    <property type="component" value="Unassembled WGS sequence"/>
</dbReference>
<dbReference type="EMBL" id="NFII01000002">
    <property type="protein sequence ID" value="OUO02605.1"/>
    <property type="molecule type" value="Genomic_DNA"/>
</dbReference>
<keyword evidence="1" id="KW-0812">Transmembrane</keyword>
<name>A0A1Y3YXN9_9BACE</name>
<gene>
    <name evidence="2" type="ORF">B5F97_03605</name>
</gene>